<accession>A0ABD2IK38</accession>
<evidence type="ECO:0000259" key="6">
    <source>
        <dbReference type="Pfam" id="PF02230"/>
    </source>
</evidence>
<dbReference type="AlphaFoldDB" id="A0ABD2IK38"/>
<evidence type="ECO:0000313" key="8">
    <source>
        <dbReference type="Proteomes" id="UP001620626"/>
    </source>
</evidence>
<dbReference type="Gene3D" id="3.80.10.10">
    <property type="entry name" value="Ribonuclease Inhibitor"/>
    <property type="match status" value="1"/>
</dbReference>
<dbReference type="Pfam" id="PF03250">
    <property type="entry name" value="Tropomodulin"/>
    <property type="match status" value="2"/>
</dbReference>
<keyword evidence="8" id="KW-1185">Reference proteome</keyword>
<dbReference type="Pfam" id="PF02230">
    <property type="entry name" value="Abhydrolase_2"/>
    <property type="match status" value="1"/>
</dbReference>
<comment type="subcellular location">
    <subcellularLocation>
        <location evidence="1">Cytoplasm</location>
        <location evidence="1">Cytoskeleton</location>
    </subcellularLocation>
</comment>
<dbReference type="InterPro" id="IPR029058">
    <property type="entry name" value="AB_hydrolase_fold"/>
</dbReference>
<evidence type="ECO:0000256" key="5">
    <source>
        <dbReference type="SAM" id="Phobius"/>
    </source>
</evidence>
<feature type="compositionally biased region" description="Basic and acidic residues" evidence="4">
    <location>
        <begin position="623"/>
        <end position="634"/>
    </location>
</feature>
<feature type="compositionally biased region" description="Acidic residues" evidence="4">
    <location>
        <begin position="605"/>
        <end position="622"/>
    </location>
</feature>
<dbReference type="EMBL" id="JBICBT010001226">
    <property type="protein sequence ID" value="KAL3077610.1"/>
    <property type="molecule type" value="Genomic_DNA"/>
</dbReference>
<dbReference type="SUPFAM" id="SSF53474">
    <property type="entry name" value="alpha/beta-Hydrolases"/>
    <property type="match status" value="1"/>
</dbReference>
<feature type="domain" description="Phospholipase/carboxylesterase/thioesterase" evidence="6">
    <location>
        <begin position="10"/>
        <end position="202"/>
    </location>
</feature>
<keyword evidence="5" id="KW-0812">Transmembrane</keyword>
<keyword evidence="2" id="KW-0963">Cytoplasm</keyword>
<dbReference type="Proteomes" id="UP001620626">
    <property type="component" value="Unassembled WGS sequence"/>
</dbReference>
<evidence type="ECO:0000256" key="4">
    <source>
        <dbReference type="SAM" id="MobiDB-lite"/>
    </source>
</evidence>
<keyword evidence="3" id="KW-0206">Cytoskeleton</keyword>
<keyword evidence="5" id="KW-1133">Transmembrane helix</keyword>
<evidence type="ECO:0000256" key="2">
    <source>
        <dbReference type="ARBA" id="ARBA00022490"/>
    </source>
</evidence>
<dbReference type="PANTHER" id="PTHR10901">
    <property type="entry name" value="TROPOMODULIN"/>
    <property type="match status" value="1"/>
</dbReference>
<organism evidence="7 8">
    <name type="scientific">Heterodera trifolii</name>
    <dbReference type="NCBI Taxonomy" id="157864"/>
    <lineage>
        <taxon>Eukaryota</taxon>
        <taxon>Metazoa</taxon>
        <taxon>Ecdysozoa</taxon>
        <taxon>Nematoda</taxon>
        <taxon>Chromadorea</taxon>
        <taxon>Rhabditida</taxon>
        <taxon>Tylenchina</taxon>
        <taxon>Tylenchomorpha</taxon>
        <taxon>Tylenchoidea</taxon>
        <taxon>Heteroderidae</taxon>
        <taxon>Heteroderinae</taxon>
        <taxon>Heterodera</taxon>
    </lineage>
</organism>
<dbReference type="SUPFAM" id="SSF52047">
    <property type="entry name" value="RNI-like"/>
    <property type="match status" value="1"/>
</dbReference>
<evidence type="ECO:0000256" key="3">
    <source>
        <dbReference type="ARBA" id="ARBA00023212"/>
    </source>
</evidence>
<keyword evidence="5" id="KW-0472">Membrane</keyword>
<sequence>MAASQIAPPIIVKATATHTASLIFFHGLGDQGDGWASAFKNEIRVPYMKSIFPNAQSRPVALNFGMRMPAWYNIYGLTENSPEDDVGIDEAKNYVHGLIRDEIAAGIPSRRIVLGGFSMGAALAIYVAYSLTFKMNALLHFVPFILRPDLTFDQPLGAIISMSGFLLQRNRILDENNTMANRQTPIFMGHGQNDPVGPLQLRRYDFPGAEYFQQKWMSVQPPPTATHSQPTILPLPIQNWSHELGIEFGDVLIADLLRRMCSPDFSSPLAPSARWHDIPFFEQFRSDLQFQWTLLRSVLVGGNRGKLNAKLLSILFWTVSDREEWQKRTVARLIYAAKDDKELANLVSLVIAVLPQLCQHRQQSSGELGLMSAAILLALADARRFGTEWDQFVMATDASGSTDPKNGSKVVENVLTLIRWQQTAPEDSPIRHLGISLPDLRGQLQDALLGWTLDYVDSLLQQSGGTEDIFLQSKDGSSVGAPSLRVLDTFYSLMCIIVPQVQLPLRYHNKLLTKICALIVSMLRLNSLLPPSQRCRNQTDKKPTGPFKREKLLQYLEEKAKSEKDWEEAVPFAPGVKRGKVFESDEPKAKVGADGRREMQMPIELDLDDDEEEEAEDEETAEGEAHPRRAKNDETIIEKALTAAPERDLVDLAGILGMHNVLNQPQYYNALKGKGQNEETGISFSGVIKAFQPRVVPDEPDNETDVEECTRRLESGDVKLEEVNLNNLKRVSKERIRSMLRAACKSKHLKKLCMANTAISDQEARPLVELIEHSDSLKVLNIESNFISPEMIAKLLRATLQTQSLVEFHAENQRQSVLGNQIEMDIMLSVEDNDSLLRVGVSLQSMEARNRVGEALERNYERLRLKRLENSKSTGRK</sequence>
<feature type="transmembrane region" description="Helical" evidence="5">
    <location>
        <begin position="112"/>
        <end position="131"/>
    </location>
</feature>
<feature type="region of interest" description="Disordered" evidence="4">
    <location>
        <begin position="583"/>
        <end position="634"/>
    </location>
</feature>
<dbReference type="InterPro" id="IPR003140">
    <property type="entry name" value="PLipase/COase/thioEstase"/>
</dbReference>
<name>A0ABD2IK38_9BILA</name>
<evidence type="ECO:0000256" key="1">
    <source>
        <dbReference type="ARBA" id="ARBA00004245"/>
    </source>
</evidence>
<gene>
    <name evidence="7" type="ORF">niasHT_036995</name>
</gene>
<dbReference type="Gene3D" id="3.40.50.1820">
    <property type="entry name" value="alpha/beta hydrolase"/>
    <property type="match status" value="1"/>
</dbReference>
<reference evidence="7 8" key="1">
    <citation type="submission" date="2024-10" db="EMBL/GenBank/DDBJ databases">
        <authorList>
            <person name="Kim D."/>
        </authorList>
    </citation>
    <scope>NUCLEOTIDE SEQUENCE [LARGE SCALE GENOMIC DNA]</scope>
    <source>
        <strain evidence="7">BH-2024</strain>
    </source>
</reference>
<feature type="compositionally biased region" description="Basic and acidic residues" evidence="4">
    <location>
        <begin position="583"/>
        <end position="599"/>
    </location>
</feature>
<dbReference type="PANTHER" id="PTHR10901:SF6">
    <property type="entry name" value="TROPOMODULIN, ISOFORM N"/>
    <property type="match status" value="1"/>
</dbReference>
<dbReference type="InterPro" id="IPR004934">
    <property type="entry name" value="TMOD"/>
</dbReference>
<protein>
    <recommendedName>
        <fullName evidence="6">Phospholipase/carboxylesterase/thioesterase domain-containing protein</fullName>
    </recommendedName>
</protein>
<comment type="caution">
    <text evidence="7">The sequence shown here is derived from an EMBL/GenBank/DDBJ whole genome shotgun (WGS) entry which is preliminary data.</text>
</comment>
<dbReference type="InterPro" id="IPR032675">
    <property type="entry name" value="LRR_dom_sf"/>
</dbReference>
<dbReference type="GO" id="GO:0005856">
    <property type="term" value="C:cytoskeleton"/>
    <property type="evidence" value="ECO:0007669"/>
    <property type="project" value="UniProtKB-SubCell"/>
</dbReference>
<proteinExistence type="predicted"/>
<evidence type="ECO:0000313" key="7">
    <source>
        <dbReference type="EMBL" id="KAL3077610.1"/>
    </source>
</evidence>
<dbReference type="FunFam" id="3.80.10.10:FF:000099">
    <property type="entry name" value="Tropomodulin, isoform C"/>
    <property type="match status" value="1"/>
</dbReference>